<dbReference type="EMBL" id="JBHUMF010000031">
    <property type="protein sequence ID" value="MFD2682293.1"/>
    <property type="molecule type" value="Genomic_DNA"/>
</dbReference>
<protein>
    <submittedName>
        <fullName evidence="1">rRNA methyltransferase</fullName>
    </submittedName>
</protein>
<reference evidence="2" key="1">
    <citation type="journal article" date="2019" name="Int. J. Syst. Evol. Microbiol.">
        <title>The Global Catalogue of Microorganisms (GCM) 10K type strain sequencing project: providing services to taxonomists for standard genome sequencing and annotation.</title>
        <authorList>
            <consortium name="The Broad Institute Genomics Platform"/>
            <consortium name="The Broad Institute Genome Sequencing Center for Infectious Disease"/>
            <person name="Wu L."/>
            <person name="Ma J."/>
        </authorList>
    </citation>
    <scope>NUCLEOTIDE SEQUENCE [LARGE SCALE GENOMIC DNA]</scope>
    <source>
        <strain evidence="2">KCTC 3913</strain>
    </source>
</reference>
<comment type="caution">
    <text evidence="1">The sequence shown here is derived from an EMBL/GenBank/DDBJ whole genome shotgun (WGS) entry which is preliminary data.</text>
</comment>
<name>A0ABW5RUT0_9BACI</name>
<evidence type="ECO:0000313" key="1">
    <source>
        <dbReference type="EMBL" id="MFD2682293.1"/>
    </source>
</evidence>
<dbReference type="RefSeq" id="WP_071412377.1">
    <property type="nucleotide sequence ID" value="NZ_JBHUMF010000031.1"/>
</dbReference>
<keyword evidence="2" id="KW-1185">Reference proteome</keyword>
<keyword evidence="1" id="KW-0489">Methyltransferase</keyword>
<dbReference type="Proteomes" id="UP001597506">
    <property type="component" value="Unassembled WGS sequence"/>
</dbReference>
<dbReference type="GO" id="GO:0008168">
    <property type="term" value="F:methyltransferase activity"/>
    <property type="evidence" value="ECO:0007669"/>
    <property type="project" value="UniProtKB-KW"/>
</dbReference>
<keyword evidence="1" id="KW-0808">Transferase</keyword>
<sequence>MWKLVNGRLIQTTDVSRVKFRTNISKSLLDQLNTIAVENDTHVNYLLESGLQTVLSQGVITFNKDSRPKDRIQYKTTYDKELLNEVKAFAKNHHLYINDVIEYSVQFIDFDNIKNISYKHRVE</sequence>
<accession>A0ABW5RUT0</accession>
<evidence type="ECO:0000313" key="2">
    <source>
        <dbReference type="Proteomes" id="UP001597506"/>
    </source>
</evidence>
<proteinExistence type="predicted"/>
<dbReference type="GO" id="GO:0032259">
    <property type="term" value="P:methylation"/>
    <property type="evidence" value="ECO:0007669"/>
    <property type="project" value="UniProtKB-KW"/>
</dbReference>
<gene>
    <name evidence="1" type="ORF">ACFSUL_16250</name>
</gene>
<organism evidence="1 2">
    <name type="scientific">Bacillus seohaeanensis</name>
    <dbReference type="NCBI Taxonomy" id="284580"/>
    <lineage>
        <taxon>Bacteria</taxon>
        <taxon>Bacillati</taxon>
        <taxon>Bacillota</taxon>
        <taxon>Bacilli</taxon>
        <taxon>Bacillales</taxon>
        <taxon>Bacillaceae</taxon>
        <taxon>Bacillus</taxon>
    </lineage>
</organism>